<dbReference type="AlphaFoldDB" id="A0A1Y5P4Q7"/>
<reference evidence="1" key="1">
    <citation type="submission" date="2016-03" db="EMBL/GenBank/DDBJ databases">
        <authorList>
            <person name="Ploux O."/>
        </authorList>
    </citation>
    <scope>NUCLEOTIDE SEQUENCE</scope>
    <source>
        <strain evidence="1">UC1</strain>
    </source>
</reference>
<accession>A0A1Y5P4Q7</accession>
<organism evidence="1">
    <name type="scientific">uncultured Microbacterium sp</name>
    <dbReference type="NCBI Taxonomy" id="191216"/>
    <lineage>
        <taxon>Bacteria</taxon>
        <taxon>Bacillati</taxon>
        <taxon>Actinomycetota</taxon>
        <taxon>Actinomycetes</taxon>
        <taxon>Micrococcales</taxon>
        <taxon>Microbacteriaceae</taxon>
        <taxon>Microbacterium</taxon>
        <taxon>environmental samples</taxon>
    </lineage>
</organism>
<evidence type="ECO:0000313" key="1">
    <source>
        <dbReference type="EMBL" id="SBS73684.1"/>
    </source>
</evidence>
<dbReference type="EMBL" id="FLQR01000008">
    <property type="protein sequence ID" value="SBS73684.1"/>
    <property type="molecule type" value="Genomic_DNA"/>
</dbReference>
<gene>
    <name evidence="1" type="ORF">MIPYR_40311</name>
</gene>
<proteinExistence type="predicted"/>
<name>A0A1Y5P4Q7_9MICO</name>
<sequence length="23" mass="2334">MYQAIVITKPVLLAAGAFGALEG</sequence>
<protein>
    <submittedName>
        <fullName evidence="1">Uncharacterized protein</fullName>
    </submittedName>
</protein>